<evidence type="ECO:0000313" key="1">
    <source>
        <dbReference type="EMBL" id="KKK49912.1"/>
    </source>
</evidence>
<sequence>MIPSTITATTSVRIAATVVCGDCIFFTVLSSVHSSKNTREPSWGLPPFPRPRSLSNSSCRISSIPPGPAPGPGCGIAAASCSGKFAGSPASKNPALTGALTCKEVGDCLPKASGLGGCENGVSVHNVIELFAIPRCRLYKLSQDSCDSWRIPRC</sequence>
<name>A0A0F8VZV9_9ZZZZ</name>
<proteinExistence type="predicted"/>
<comment type="caution">
    <text evidence="1">The sequence shown here is derived from an EMBL/GenBank/DDBJ whole genome shotgun (WGS) entry which is preliminary data.</text>
</comment>
<accession>A0A0F8VZV9</accession>
<gene>
    <name evidence="1" type="ORF">LCGC14_3130290</name>
</gene>
<dbReference type="EMBL" id="LAZR01068295">
    <property type="protein sequence ID" value="KKK49912.1"/>
    <property type="molecule type" value="Genomic_DNA"/>
</dbReference>
<protein>
    <submittedName>
        <fullName evidence="1">Uncharacterized protein</fullName>
    </submittedName>
</protein>
<dbReference type="AlphaFoldDB" id="A0A0F8VZV9"/>
<organism evidence="1">
    <name type="scientific">marine sediment metagenome</name>
    <dbReference type="NCBI Taxonomy" id="412755"/>
    <lineage>
        <taxon>unclassified sequences</taxon>
        <taxon>metagenomes</taxon>
        <taxon>ecological metagenomes</taxon>
    </lineage>
</organism>
<reference evidence="1" key="1">
    <citation type="journal article" date="2015" name="Nature">
        <title>Complex archaea that bridge the gap between prokaryotes and eukaryotes.</title>
        <authorList>
            <person name="Spang A."/>
            <person name="Saw J.H."/>
            <person name="Jorgensen S.L."/>
            <person name="Zaremba-Niedzwiedzka K."/>
            <person name="Martijn J."/>
            <person name="Lind A.E."/>
            <person name="van Eijk R."/>
            <person name="Schleper C."/>
            <person name="Guy L."/>
            <person name="Ettema T.J."/>
        </authorList>
    </citation>
    <scope>NUCLEOTIDE SEQUENCE</scope>
</reference>
<feature type="non-terminal residue" evidence="1">
    <location>
        <position position="154"/>
    </location>
</feature>